<dbReference type="PROSITE" id="PS50857">
    <property type="entry name" value="COX2_CUA"/>
    <property type="match status" value="1"/>
</dbReference>
<dbReference type="GO" id="GO:0016491">
    <property type="term" value="F:oxidoreductase activity"/>
    <property type="evidence" value="ECO:0007669"/>
    <property type="project" value="UniProtKB-KW"/>
</dbReference>
<dbReference type="InterPro" id="IPR045187">
    <property type="entry name" value="CcO_II"/>
</dbReference>
<evidence type="ECO:0000256" key="3">
    <source>
        <dbReference type="ARBA" id="ARBA00022448"/>
    </source>
</evidence>
<dbReference type="PANTHER" id="PTHR22888">
    <property type="entry name" value="CYTOCHROME C OXIDASE, SUBUNIT II"/>
    <property type="match status" value="1"/>
</dbReference>
<evidence type="ECO:0000256" key="4">
    <source>
        <dbReference type="ARBA" id="ARBA00022660"/>
    </source>
</evidence>
<feature type="transmembrane region" description="Helical" evidence="15">
    <location>
        <begin position="140"/>
        <end position="160"/>
    </location>
</feature>
<feature type="domain" description="Cytochrome oxidase subunit II copper A binding" evidence="16">
    <location>
        <begin position="172"/>
        <end position="288"/>
    </location>
</feature>
<keyword evidence="3" id="KW-0813">Transport</keyword>
<feature type="transmembrane region" description="Helical" evidence="15">
    <location>
        <begin position="89"/>
        <end position="113"/>
    </location>
</feature>
<dbReference type="PROSITE" id="PS00078">
    <property type="entry name" value="COX2"/>
    <property type="match status" value="1"/>
</dbReference>
<dbReference type="EMBL" id="RAPE01000006">
    <property type="protein sequence ID" value="RKF12661.1"/>
    <property type="molecule type" value="Genomic_DNA"/>
</dbReference>
<dbReference type="Gene3D" id="2.60.40.420">
    <property type="entry name" value="Cupredoxins - blue copper proteins"/>
    <property type="match status" value="1"/>
</dbReference>
<comment type="caution">
    <text evidence="17">The sequence shown here is derived from an EMBL/GenBank/DDBJ whole genome shotgun (WGS) entry which is preliminary data.</text>
</comment>
<dbReference type="Pfam" id="PF00116">
    <property type="entry name" value="COX2"/>
    <property type="match status" value="1"/>
</dbReference>
<keyword evidence="7" id="KW-0249">Electron transport</keyword>
<dbReference type="GO" id="GO:0016020">
    <property type="term" value="C:membrane"/>
    <property type="evidence" value="ECO:0007669"/>
    <property type="project" value="UniProtKB-SubCell"/>
</dbReference>
<reference evidence="17 18" key="1">
    <citation type="submission" date="2018-09" db="EMBL/GenBank/DDBJ databases">
        <title>Roseovarius spongiae sp. nov., isolated from a marine sponge.</title>
        <authorList>
            <person name="Zhuang L."/>
            <person name="Luo L."/>
        </authorList>
    </citation>
    <scope>NUCLEOTIDE SEQUENCE [LARGE SCALE GENOMIC DNA]</scope>
    <source>
        <strain evidence="17 18">HN-E21</strain>
    </source>
</reference>
<evidence type="ECO:0000256" key="1">
    <source>
        <dbReference type="ARBA" id="ARBA00004141"/>
    </source>
</evidence>
<proteinExistence type="inferred from homology"/>
<evidence type="ECO:0000256" key="15">
    <source>
        <dbReference type="SAM" id="Phobius"/>
    </source>
</evidence>
<keyword evidence="5 15" id="KW-0812">Transmembrane</keyword>
<dbReference type="GO" id="GO:0042773">
    <property type="term" value="P:ATP synthesis coupled electron transport"/>
    <property type="evidence" value="ECO:0007669"/>
    <property type="project" value="TreeGrafter"/>
</dbReference>
<sequence>MFRFNFRFRFSSRTAFRAIWPWASRHRTTRPLDLPPAATNLSRCTVVLFALAAPFAARAQADMQATTGGHGPLNYLESFGAPAHEIRPILLALGWLSVAVVVIITALVLIAVLRRGRRVEDMNTDTGSVVAGRDTGALRWIYAGVAATVAILLVFVFWTVTTMAAIQTPRAAPAATVEVTGHQFWWQVAYKDADGATLFETANEIRVPVGKPVRFVLRSADVIHSFWVPLLGGKTDMIPGQENVAWLRADAAGVYRGQCVEYCGLQHAKMAFELRAVPPQDFDAWLKQRAEAAPSGPAEPSNNETR</sequence>
<dbReference type="InterPro" id="IPR008972">
    <property type="entry name" value="Cupredoxin"/>
</dbReference>
<evidence type="ECO:0000313" key="18">
    <source>
        <dbReference type="Proteomes" id="UP000281128"/>
    </source>
</evidence>
<gene>
    <name evidence="17" type="primary">coxB</name>
    <name evidence="17" type="ORF">D6850_17025</name>
</gene>
<evidence type="ECO:0000256" key="13">
    <source>
        <dbReference type="ARBA" id="ARBA00047816"/>
    </source>
</evidence>
<evidence type="ECO:0000256" key="2">
    <source>
        <dbReference type="ARBA" id="ARBA00007866"/>
    </source>
</evidence>
<protein>
    <recommendedName>
        <fullName evidence="12">Cytochrome aa3 subunit 2</fullName>
    </recommendedName>
</protein>
<comment type="function">
    <text evidence="11">Subunits I and II form the functional core of the enzyme complex. Electrons originating in cytochrome c are transferred via heme a and Cu(A) to the binuclear center formed by heme a3 and Cu(B).</text>
</comment>
<dbReference type="InterPro" id="IPR001505">
    <property type="entry name" value="Copper_CuA"/>
</dbReference>
<dbReference type="InterPro" id="IPR014222">
    <property type="entry name" value="Cyt_c_oxidase_su2"/>
</dbReference>
<dbReference type="InterPro" id="IPR034236">
    <property type="entry name" value="CuRO_CcO_Caa3_II"/>
</dbReference>
<comment type="similarity">
    <text evidence="2">Belongs to the cytochrome c oxidase subunit 2 family.</text>
</comment>
<dbReference type="OrthoDB" id="9781261at2"/>
<keyword evidence="18" id="KW-1185">Reference proteome</keyword>
<dbReference type="Proteomes" id="UP000281128">
    <property type="component" value="Unassembled WGS sequence"/>
</dbReference>
<evidence type="ECO:0000256" key="14">
    <source>
        <dbReference type="SAM" id="MobiDB-lite"/>
    </source>
</evidence>
<evidence type="ECO:0000256" key="12">
    <source>
        <dbReference type="ARBA" id="ARBA00031399"/>
    </source>
</evidence>
<evidence type="ECO:0000313" key="17">
    <source>
        <dbReference type="EMBL" id="RKF12661.1"/>
    </source>
</evidence>
<keyword evidence="9" id="KW-0186">Copper</keyword>
<comment type="subcellular location">
    <subcellularLocation>
        <location evidence="1">Membrane</location>
        <topology evidence="1">Multi-pass membrane protein</topology>
    </subcellularLocation>
</comment>
<dbReference type="GO" id="GO:0005507">
    <property type="term" value="F:copper ion binding"/>
    <property type="evidence" value="ECO:0007669"/>
    <property type="project" value="InterPro"/>
</dbReference>
<evidence type="ECO:0000256" key="7">
    <source>
        <dbReference type="ARBA" id="ARBA00022982"/>
    </source>
</evidence>
<comment type="catalytic activity">
    <reaction evidence="13">
        <text>4 Fe(II)-[cytochrome c] + O2 + 8 H(+)(in) = 4 Fe(III)-[cytochrome c] + 2 H2O + 4 H(+)(out)</text>
        <dbReference type="Rhea" id="RHEA:11436"/>
        <dbReference type="Rhea" id="RHEA-COMP:10350"/>
        <dbReference type="Rhea" id="RHEA-COMP:14399"/>
        <dbReference type="ChEBI" id="CHEBI:15377"/>
        <dbReference type="ChEBI" id="CHEBI:15378"/>
        <dbReference type="ChEBI" id="CHEBI:15379"/>
        <dbReference type="ChEBI" id="CHEBI:29033"/>
        <dbReference type="ChEBI" id="CHEBI:29034"/>
        <dbReference type="EC" id="7.1.1.9"/>
    </reaction>
</comment>
<dbReference type="SUPFAM" id="SSF49503">
    <property type="entry name" value="Cupredoxins"/>
    <property type="match status" value="1"/>
</dbReference>
<feature type="region of interest" description="Disordered" evidence="14">
    <location>
        <begin position="287"/>
        <end position="306"/>
    </location>
</feature>
<evidence type="ECO:0000256" key="10">
    <source>
        <dbReference type="ARBA" id="ARBA00023136"/>
    </source>
</evidence>
<dbReference type="GO" id="GO:0004129">
    <property type="term" value="F:cytochrome-c oxidase activity"/>
    <property type="evidence" value="ECO:0007669"/>
    <property type="project" value="UniProtKB-EC"/>
</dbReference>
<evidence type="ECO:0000256" key="5">
    <source>
        <dbReference type="ARBA" id="ARBA00022692"/>
    </source>
</evidence>
<dbReference type="AlphaFoldDB" id="A0A3A8B7K1"/>
<dbReference type="NCBIfam" id="TIGR02866">
    <property type="entry name" value="CoxB"/>
    <property type="match status" value="1"/>
</dbReference>
<dbReference type="InterPro" id="IPR002429">
    <property type="entry name" value="CcO_II-like_C"/>
</dbReference>
<evidence type="ECO:0000256" key="11">
    <source>
        <dbReference type="ARBA" id="ARBA00024688"/>
    </source>
</evidence>
<keyword evidence="6" id="KW-0479">Metal-binding</keyword>
<evidence type="ECO:0000256" key="8">
    <source>
        <dbReference type="ARBA" id="ARBA00022989"/>
    </source>
</evidence>
<dbReference type="CDD" id="cd04213">
    <property type="entry name" value="CuRO_CcO_Caa3_II"/>
    <property type="match status" value="1"/>
</dbReference>
<dbReference type="PANTHER" id="PTHR22888:SF9">
    <property type="entry name" value="CYTOCHROME C OXIDASE SUBUNIT 2"/>
    <property type="match status" value="1"/>
</dbReference>
<organism evidence="17 18">
    <name type="scientific">Roseovarius spongiae</name>
    <dbReference type="NCBI Taxonomy" id="2320272"/>
    <lineage>
        <taxon>Bacteria</taxon>
        <taxon>Pseudomonadati</taxon>
        <taxon>Pseudomonadota</taxon>
        <taxon>Alphaproteobacteria</taxon>
        <taxon>Rhodobacterales</taxon>
        <taxon>Roseobacteraceae</taxon>
        <taxon>Roseovarius</taxon>
    </lineage>
</organism>
<evidence type="ECO:0000259" key="16">
    <source>
        <dbReference type="PROSITE" id="PS50857"/>
    </source>
</evidence>
<keyword evidence="17" id="KW-0560">Oxidoreductase</keyword>
<keyword evidence="10 15" id="KW-0472">Membrane</keyword>
<name>A0A3A8B7K1_9RHOB</name>
<keyword evidence="4" id="KW-0679">Respiratory chain</keyword>
<feature type="compositionally biased region" description="Low complexity" evidence="14">
    <location>
        <begin position="291"/>
        <end position="306"/>
    </location>
</feature>
<keyword evidence="8 15" id="KW-1133">Transmembrane helix</keyword>
<evidence type="ECO:0000256" key="6">
    <source>
        <dbReference type="ARBA" id="ARBA00022723"/>
    </source>
</evidence>
<evidence type="ECO:0000256" key="9">
    <source>
        <dbReference type="ARBA" id="ARBA00023008"/>
    </source>
</evidence>
<accession>A0A3A8B7K1</accession>